<evidence type="ECO:0000256" key="1">
    <source>
        <dbReference type="SAM" id="MobiDB-lite"/>
    </source>
</evidence>
<feature type="region of interest" description="Disordered" evidence="1">
    <location>
        <begin position="431"/>
        <end position="453"/>
    </location>
</feature>
<dbReference type="STRING" id="590646.G3B0P0"/>
<dbReference type="HOGENOM" id="CLU_019463_0_0_1"/>
<dbReference type="InterPro" id="IPR037191">
    <property type="entry name" value="VPS9_dom_sf"/>
</dbReference>
<sequence>MSSPPYDVISVLQTEIEHTPVQNPSVNQLIQGFIKYLKEPRYSTPLTIQELSGLFHNFYNDLNSTVITVYTQSNSAKKQLIGSSEYFKENPKQYDYLLAIANYSSSSIKLVRRTDSAAVLQLRVFNMYKFLLVTHMIESSQELLLQSTSNKDDDISLYDKIFRFDEKDLVVQEFFDKKLKSLKRLNLPFQCFIEEDNQTYKSLIELINTCDTNENIMALIKEFTSIKDQVTASSKLRMIARFQKNLMRILSTASGLQSHNINNDVLLPVFIYLIIYKMDVSLDLFLTFNYVKNFTNFIDPYDVKILASTSFYFYNPTETSKNHLKNNSRKANLFECINLNENETDTDAPDADKSGLISFFDSDKELIHYLNINHLNNSELQYYLTNFEAVLFFIQNVTLDELTDRKTDEEILSKPLSVFVERAFAPAYEFPPRATETNEEDTKDEETDVNRSRSSSLFNTISNRISEAANRSRSNSALMRSTGESVASIEVSTDAVIPSPVSSPTITGEIAQDSTTFNMMRNIIGRFGSVSVSQFKGSEEEEGLVNNVKHLRSASIIEKLSPNHSRTRSSSLENGTSTMHNLSPSRKNTIASKLSSGVTDLMTKFNTPATASSSFNHQNTNTSQTSLRSLDESESVTVVPRRPDHFRNRTSSIQIMEKWFNNLSTGQQQQLTQTQTEVNASTSRSISQSEPSKPEVADIESHEGSVFSTPSKELAKYHNVDFDLLTVSDLRTLKLYYDQLCNELGMSKFESKSTSEELNDQFSSVNSI</sequence>
<name>G3B0P0_CANTC</name>
<organism evidence="4">
    <name type="scientific">Candida tenuis (strain ATCC 10573 / BCRC 21748 / CBS 615 / JCM 9827 / NBRC 10315 / NRRL Y-1498 / VKM Y-70)</name>
    <name type="common">Yeast</name>
    <name type="synonym">Yamadazyma tenuis</name>
    <dbReference type="NCBI Taxonomy" id="590646"/>
    <lineage>
        <taxon>Eukaryota</taxon>
        <taxon>Fungi</taxon>
        <taxon>Dikarya</taxon>
        <taxon>Ascomycota</taxon>
        <taxon>Saccharomycotina</taxon>
        <taxon>Pichiomycetes</taxon>
        <taxon>Debaryomycetaceae</taxon>
        <taxon>Yamadazyma</taxon>
    </lineage>
</organism>
<evidence type="ECO:0000313" key="4">
    <source>
        <dbReference type="Proteomes" id="UP000000707"/>
    </source>
</evidence>
<keyword evidence="4" id="KW-1185">Reference proteome</keyword>
<feature type="region of interest" description="Disordered" evidence="1">
    <location>
        <begin position="562"/>
        <end position="584"/>
    </location>
</feature>
<dbReference type="EMBL" id="GL996514">
    <property type="protein sequence ID" value="EGV65439.1"/>
    <property type="molecule type" value="Genomic_DNA"/>
</dbReference>
<evidence type="ECO:0000313" key="3">
    <source>
        <dbReference type="EMBL" id="EGV65439.1"/>
    </source>
</evidence>
<dbReference type="SUPFAM" id="SSF109993">
    <property type="entry name" value="VPS9 domain"/>
    <property type="match status" value="1"/>
</dbReference>
<dbReference type="KEGG" id="cten:18245559"/>
<dbReference type="Pfam" id="PF02204">
    <property type="entry name" value="VPS9"/>
    <property type="match status" value="1"/>
</dbReference>
<feature type="compositionally biased region" description="Polar residues" evidence="1">
    <location>
        <begin position="677"/>
        <end position="691"/>
    </location>
</feature>
<dbReference type="PROSITE" id="PS50890">
    <property type="entry name" value="PUA"/>
    <property type="match status" value="1"/>
</dbReference>
<dbReference type="eggNOG" id="ENOG502T6N3">
    <property type="taxonomic scope" value="Eukaryota"/>
</dbReference>
<evidence type="ECO:0000259" key="2">
    <source>
        <dbReference type="PROSITE" id="PS51205"/>
    </source>
</evidence>
<feature type="region of interest" description="Disordered" evidence="1">
    <location>
        <begin position="609"/>
        <end position="638"/>
    </location>
</feature>
<dbReference type="AlphaFoldDB" id="G3B0P0"/>
<proteinExistence type="predicted"/>
<feature type="compositionally biased region" description="Basic and acidic residues" evidence="1">
    <location>
        <begin position="692"/>
        <end position="703"/>
    </location>
</feature>
<accession>G3B0P0</accession>
<gene>
    <name evidence="3" type="ORF">CANTEDRAFT_102569</name>
</gene>
<protein>
    <recommendedName>
        <fullName evidence="2">VPS9 domain-containing protein</fullName>
    </recommendedName>
</protein>
<reference evidence="3 4" key="1">
    <citation type="journal article" date="2011" name="Proc. Natl. Acad. Sci. U.S.A.">
        <title>Comparative genomics of xylose-fermenting fungi for enhanced biofuel production.</title>
        <authorList>
            <person name="Wohlbach D.J."/>
            <person name="Kuo A."/>
            <person name="Sato T.K."/>
            <person name="Potts K.M."/>
            <person name="Salamov A.A."/>
            <person name="LaButti K.M."/>
            <person name="Sun H."/>
            <person name="Clum A."/>
            <person name="Pangilinan J.L."/>
            <person name="Lindquist E.A."/>
            <person name="Lucas S."/>
            <person name="Lapidus A."/>
            <person name="Jin M."/>
            <person name="Gunawan C."/>
            <person name="Balan V."/>
            <person name="Dale B.E."/>
            <person name="Jeffries T.W."/>
            <person name="Zinkel R."/>
            <person name="Barry K.W."/>
            <person name="Grigoriev I.V."/>
            <person name="Gasch A.P."/>
        </authorList>
    </citation>
    <scope>NUCLEOTIDE SEQUENCE [LARGE SCALE GENOMIC DNA]</scope>
    <source>
        <strain evidence="4">ATCC 10573 / BCRC 21748 / CBS 615 / JCM 9827 / NBRC 10315 / NRRL Y-1498 / VKM Y-70</strain>
    </source>
</reference>
<dbReference type="GeneID" id="18245559"/>
<dbReference type="Proteomes" id="UP000000707">
    <property type="component" value="Unassembled WGS sequence"/>
</dbReference>
<dbReference type="OrthoDB" id="10264848at2759"/>
<dbReference type="RefSeq" id="XP_006685125.1">
    <property type="nucleotide sequence ID" value="XM_006685062.1"/>
</dbReference>
<feature type="compositionally biased region" description="Acidic residues" evidence="1">
    <location>
        <begin position="437"/>
        <end position="447"/>
    </location>
</feature>
<feature type="compositionally biased region" description="Low complexity" evidence="1">
    <location>
        <begin position="666"/>
        <end position="676"/>
    </location>
</feature>
<dbReference type="Gene3D" id="1.20.1050.80">
    <property type="entry name" value="VPS9 domain"/>
    <property type="match status" value="1"/>
</dbReference>
<feature type="domain" description="VPS9" evidence="2">
    <location>
        <begin position="183"/>
        <end position="403"/>
    </location>
</feature>
<feature type="compositionally biased region" description="Polar residues" evidence="1">
    <location>
        <begin position="609"/>
        <end position="628"/>
    </location>
</feature>
<feature type="region of interest" description="Disordered" evidence="1">
    <location>
        <begin position="666"/>
        <end position="705"/>
    </location>
</feature>
<dbReference type="InterPro" id="IPR003123">
    <property type="entry name" value="VPS9"/>
</dbReference>
<dbReference type="PROSITE" id="PS51205">
    <property type="entry name" value="VPS9"/>
    <property type="match status" value="1"/>
</dbReference>